<feature type="domain" description="BF1531-like N-terminal" evidence="1">
    <location>
        <begin position="36"/>
        <end position="230"/>
    </location>
</feature>
<dbReference type="Gene3D" id="3.40.50.1000">
    <property type="entry name" value="HAD superfamily/HAD-like"/>
    <property type="match status" value="1"/>
</dbReference>
<name>A0A1G9WGX7_9SPHI</name>
<dbReference type="EMBL" id="FNGY01000005">
    <property type="protein sequence ID" value="SDM83451.1"/>
    <property type="molecule type" value="Genomic_DNA"/>
</dbReference>
<dbReference type="Pfam" id="PF21211">
    <property type="entry name" value="FkbH_N"/>
    <property type="match status" value="1"/>
</dbReference>
<dbReference type="NCBIfam" id="TIGR01681">
    <property type="entry name" value="HAD-SF-IIIC"/>
    <property type="match status" value="1"/>
</dbReference>
<evidence type="ECO:0000313" key="2">
    <source>
        <dbReference type="EMBL" id="SDM83451.1"/>
    </source>
</evidence>
<dbReference type="OrthoDB" id="323926at2"/>
<keyword evidence="3" id="KW-1185">Reference proteome</keyword>
<evidence type="ECO:0000313" key="3">
    <source>
        <dbReference type="Proteomes" id="UP000183200"/>
    </source>
</evidence>
<dbReference type="Gene3D" id="3.40.50.1110">
    <property type="entry name" value="SGNH hydrolase"/>
    <property type="match status" value="1"/>
</dbReference>
<dbReference type="InterPro" id="IPR036412">
    <property type="entry name" value="HAD-like_sf"/>
</dbReference>
<dbReference type="InterPro" id="IPR036514">
    <property type="entry name" value="SGNH_hydro_sf"/>
</dbReference>
<dbReference type="InterPro" id="IPR023214">
    <property type="entry name" value="HAD_sf"/>
</dbReference>
<dbReference type="SUPFAM" id="SSF56784">
    <property type="entry name" value="HAD-like"/>
    <property type="match status" value="1"/>
</dbReference>
<proteinExistence type="predicted"/>
<evidence type="ECO:0000259" key="1">
    <source>
        <dbReference type="Pfam" id="PF21211"/>
    </source>
</evidence>
<dbReference type="InterPro" id="IPR049369">
    <property type="entry name" value="BF1531-like_N"/>
</dbReference>
<dbReference type="InterPro" id="IPR010037">
    <property type="entry name" value="FkbH_domain"/>
</dbReference>
<organism evidence="2 3">
    <name type="scientific">Pedobacter steynii</name>
    <dbReference type="NCBI Taxonomy" id="430522"/>
    <lineage>
        <taxon>Bacteria</taxon>
        <taxon>Pseudomonadati</taxon>
        <taxon>Bacteroidota</taxon>
        <taxon>Sphingobacteriia</taxon>
        <taxon>Sphingobacteriales</taxon>
        <taxon>Sphingobacteriaceae</taxon>
        <taxon>Pedobacter</taxon>
    </lineage>
</organism>
<protein>
    <submittedName>
        <fullName evidence="2">HAD-superfamily phosphatase, subfamily IIIC/FkbH-like domain-containing protein</fullName>
    </submittedName>
</protein>
<gene>
    <name evidence="2" type="ORF">SAMN05421820_105163</name>
</gene>
<dbReference type="Proteomes" id="UP000183200">
    <property type="component" value="Unassembled WGS sequence"/>
</dbReference>
<dbReference type="InterPro" id="IPR010033">
    <property type="entry name" value="HAD_SF_ppase_IIIC"/>
</dbReference>
<reference evidence="3" key="1">
    <citation type="submission" date="2016-10" db="EMBL/GenBank/DDBJ databases">
        <authorList>
            <person name="Varghese N."/>
            <person name="Submissions S."/>
        </authorList>
    </citation>
    <scope>NUCLEOTIDE SEQUENCE [LARGE SCALE GENOMIC DNA]</scope>
    <source>
        <strain evidence="3">DSM 19110</strain>
    </source>
</reference>
<dbReference type="NCBIfam" id="TIGR01686">
    <property type="entry name" value="FkbH"/>
    <property type="match status" value="1"/>
</dbReference>
<sequence>MITSLTYPFDISIILRKKKAIKRELLLKSPQTAINVAILGGSTTDEMKNILELFLLNNGFLPNFYQSEYNKFYEDAVFDNEELSLFKPDIILIHTSVVNITEYPRFSDNSEDVDQLLRIELRKFKTIWQSLAKYNCAIIQNNFDLPLNRSLGSLDCYDIHGKTFFISKLNLEFSNSAGEIKNLYINDINYLSASIGIKNWFDRNLWHSAKYAISFDSMPLYAHQVASIVKAIVGGPKKCLVLDLDNTCWGGIIGDDGLDGICLGNETAQGESFMYFQNYVKELKERGVILAVCSKNEHDLAKEGFLHPDSVLKFEDFTSFQANWEPKSENIKKIADQINIGLDSLVFIDDNSVEREIVSSQLPVVSVPDAGSDVMNFVDHIEKNAYFEIVSLSNDDVNRNKFYQDNNARLEQESLFRSYDEFLISLGMVAEIKPFSSLYIDRITQLINKTNQFNLTTKRYVIGEIEAISGDENYIKLYGKLTDKFGDNGLITILIGQIIDQACHLDLWLMSCRVLKRNMEFALLDRLVEECQKRGVTEIIGYYYRTPKNNMVAGFYKTMGFELVSTEGENSVWKLMVNSYKIKNNLIKIDNE</sequence>
<accession>A0A1G9WGX7</accession>
<dbReference type="GO" id="GO:0016788">
    <property type="term" value="F:hydrolase activity, acting on ester bonds"/>
    <property type="evidence" value="ECO:0007669"/>
    <property type="project" value="UniProtKB-ARBA"/>
</dbReference>
<dbReference type="AlphaFoldDB" id="A0A1G9WGX7"/>
<dbReference type="RefSeq" id="WP_074608293.1">
    <property type="nucleotide sequence ID" value="NZ_FNGY01000005.1"/>
</dbReference>